<dbReference type="InterPro" id="IPR018873">
    <property type="entry name" value="KilA-N_DNA-bd_domain"/>
</dbReference>
<dbReference type="Proteomes" id="UP000279909">
    <property type="component" value="Unassembled WGS sequence"/>
</dbReference>
<gene>
    <name evidence="2" type="ORF">EC501_07290</name>
</gene>
<keyword evidence="3" id="KW-1185">Reference proteome</keyword>
<comment type="caution">
    <text evidence="2">The sequence shown here is derived from an EMBL/GenBank/DDBJ whole genome shotgun (WGS) entry which is preliminary data.</text>
</comment>
<protein>
    <recommendedName>
        <fullName evidence="1">KilA-N DNA-binding domain-containing protein</fullName>
    </recommendedName>
</protein>
<organism evidence="2 3">
    <name type="scientific">Lysinibacillus halotolerans</name>
    <dbReference type="NCBI Taxonomy" id="1368476"/>
    <lineage>
        <taxon>Bacteria</taxon>
        <taxon>Bacillati</taxon>
        <taxon>Bacillota</taxon>
        <taxon>Bacilli</taxon>
        <taxon>Bacillales</taxon>
        <taxon>Bacillaceae</taxon>
        <taxon>Lysinibacillus</taxon>
    </lineage>
</organism>
<dbReference type="EMBL" id="RHLQ01000014">
    <property type="protein sequence ID" value="RNC99544.1"/>
    <property type="molecule type" value="Genomic_DNA"/>
</dbReference>
<evidence type="ECO:0000313" key="2">
    <source>
        <dbReference type="EMBL" id="RNC99544.1"/>
    </source>
</evidence>
<feature type="domain" description="KilA-N DNA-binding" evidence="1">
    <location>
        <begin position="5"/>
        <end position="84"/>
    </location>
</feature>
<proteinExistence type="predicted"/>
<dbReference type="Pfam" id="PF10543">
    <property type="entry name" value="ORF6N"/>
    <property type="match status" value="1"/>
</dbReference>
<reference evidence="2 3" key="1">
    <citation type="journal article" date="2014" name="Int. J. Syst. Evol. Microbiol.">
        <title>Lysinibacillus halotolerans sp. nov., isolated from saline-alkaline soil.</title>
        <authorList>
            <person name="Kong D."/>
            <person name="Wang Y."/>
            <person name="Zhao B."/>
            <person name="Li Y."/>
            <person name="Song J."/>
            <person name="Zhai Y."/>
            <person name="Zhang C."/>
            <person name="Wang H."/>
            <person name="Chen X."/>
            <person name="Zhao B."/>
            <person name="Ruan Z."/>
        </authorList>
    </citation>
    <scope>NUCLEOTIDE SEQUENCE [LARGE SCALE GENOMIC DNA]</scope>
    <source>
        <strain evidence="2 3">MCCC 1A12703</strain>
    </source>
</reference>
<dbReference type="AlphaFoldDB" id="A0A3M8HB90"/>
<dbReference type="RefSeq" id="WP_122971643.1">
    <property type="nucleotide sequence ID" value="NZ_RHLQ01000014.1"/>
</dbReference>
<evidence type="ECO:0000313" key="3">
    <source>
        <dbReference type="Proteomes" id="UP000279909"/>
    </source>
</evidence>
<evidence type="ECO:0000259" key="1">
    <source>
        <dbReference type="Pfam" id="PF10543"/>
    </source>
</evidence>
<dbReference type="OrthoDB" id="2738426at2"/>
<sequence length="140" mass="17191">MMMNIRYNEQPVLLTKEVAKLYSVQQKEIGKNFLEHIERFEEGEHFYLLEDEELEMFIKEYPKAVSQQEDYVFLWTDKGLYEHARLLNGKNVWRAYCEYIYHNFEYWEKVQRFIRIVQNAASFIETHPYSNELMRGCNRK</sequence>
<accession>A0A3M8HB90</accession>
<name>A0A3M8HB90_9BACI</name>